<reference evidence="1 2" key="1">
    <citation type="submission" date="2019-01" db="EMBL/GenBank/DDBJ databases">
        <authorList>
            <person name="Sayadi A."/>
        </authorList>
    </citation>
    <scope>NUCLEOTIDE SEQUENCE [LARGE SCALE GENOMIC DNA]</scope>
</reference>
<feature type="non-terminal residue" evidence="1">
    <location>
        <position position="1"/>
    </location>
</feature>
<dbReference type="EMBL" id="CAACVG010007942">
    <property type="protein sequence ID" value="VEN47716.1"/>
    <property type="molecule type" value="Genomic_DNA"/>
</dbReference>
<name>A0A653CJ46_CALMS</name>
<keyword evidence="2" id="KW-1185">Reference proteome</keyword>
<gene>
    <name evidence="1" type="ORF">CALMAC_LOCUS9399</name>
</gene>
<protein>
    <submittedName>
        <fullName evidence="1">Uncharacterized protein</fullName>
    </submittedName>
</protein>
<evidence type="ECO:0000313" key="1">
    <source>
        <dbReference type="EMBL" id="VEN47716.1"/>
    </source>
</evidence>
<evidence type="ECO:0000313" key="2">
    <source>
        <dbReference type="Proteomes" id="UP000410492"/>
    </source>
</evidence>
<accession>A0A653CJ46</accession>
<dbReference type="AlphaFoldDB" id="A0A653CJ46"/>
<dbReference type="Proteomes" id="UP000410492">
    <property type="component" value="Unassembled WGS sequence"/>
</dbReference>
<organism evidence="1 2">
    <name type="scientific">Callosobruchus maculatus</name>
    <name type="common">Southern cowpea weevil</name>
    <name type="synonym">Pulse bruchid</name>
    <dbReference type="NCBI Taxonomy" id="64391"/>
    <lineage>
        <taxon>Eukaryota</taxon>
        <taxon>Metazoa</taxon>
        <taxon>Ecdysozoa</taxon>
        <taxon>Arthropoda</taxon>
        <taxon>Hexapoda</taxon>
        <taxon>Insecta</taxon>
        <taxon>Pterygota</taxon>
        <taxon>Neoptera</taxon>
        <taxon>Endopterygota</taxon>
        <taxon>Coleoptera</taxon>
        <taxon>Polyphaga</taxon>
        <taxon>Cucujiformia</taxon>
        <taxon>Chrysomeloidea</taxon>
        <taxon>Chrysomelidae</taxon>
        <taxon>Bruchinae</taxon>
        <taxon>Bruchini</taxon>
        <taxon>Callosobruchus</taxon>
    </lineage>
</organism>
<proteinExistence type="predicted"/>
<sequence>LPIGQGSSRTLKYNSFNEECIKRKGIISIKNNDNLCLPRALVVAKALIDKDPGFKKVRQDVGKLQEQRARLLTEASGVFIPEGGAGISQLQQFQRHLIDYKIIVYAYGSKDRDVIFKGSGVGPSLNLLHHNNLYNVISSLTAAFSCGYFCEECHVPFNSKKVHRCGGTCSGCHSRLVVPVMNRVLAEKNIMLLMRSLEPSKHDKITYHYQYRICEKNPSM</sequence>
<dbReference type="OrthoDB" id="6750869at2759"/>